<feature type="repeat" description="ANK" evidence="3">
    <location>
        <begin position="204"/>
        <end position="226"/>
    </location>
</feature>
<dbReference type="InterPro" id="IPR036770">
    <property type="entry name" value="Ankyrin_rpt-contain_sf"/>
</dbReference>
<dbReference type="SUPFAM" id="SSF48403">
    <property type="entry name" value="Ankyrin repeat"/>
    <property type="match status" value="1"/>
</dbReference>
<feature type="repeat" description="ANK" evidence="3">
    <location>
        <begin position="242"/>
        <end position="274"/>
    </location>
</feature>
<dbReference type="KEGG" id="cvn:111131108"/>
<sequence>MSTRNIVHAQLLEADDLDVDCAPYSNSSEVLKKSTHHFLSDKCDSVCDSGVDLESVGSAYGSMHSFHERRSETELIEKRMGGLCLESQKYTSITEDAKCSIDDGYKSYQSDESCVQIAPSKISPEVLELYNQDIDGDSQLHMAIINLMVPIALYIIQQAPNRDWLNLPNNMLQTPLHLAVMTRLPQVVKALIDGGADIEARDSKGDTPLHIACREGFDDIAQILLNSTNQNVSQDLEARNYDGQTCLHLAAENTHLPIIRLLVLSGADLNTQDGKSGKTVIHYAAESGNTLLLEFLLQYPSVNIQFRTYSGLTAIMLADGRGYNDIVYQLQKFGGLLENVAFEESSDSDEDMS</sequence>
<dbReference type="SMART" id="SM00248">
    <property type="entry name" value="ANK"/>
    <property type="match status" value="6"/>
</dbReference>
<proteinExistence type="predicted"/>
<dbReference type="Gene3D" id="1.25.40.20">
    <property type="entry name" value="Ankyrin repeat-containing domain"/>
    <property type="match status" value="1"/>
</dbReference>
<keyword evidence="1" id="KW-0677">Repeat</keyword>
<keyword evidence="4" id="KW-1185">Reference proteome</keyword>
<dbReference type="Pfam" id="PF12796">
    <property type="entry name" value="Ank_2"/>
    <property type="match status" value="1"/>
</dbReference>
<feature type="repeat" description="ANK" evidence="3">
    <location>
        <begin position="171"/>
        <end position="203"/>
    </location>
</feature>
<evidence type="ECO:0000256" key="2">
    <source>
        <dbReference type="ARBA" id="ARBA00023043"/>
    </source>
</evidence>
<reference evidence="5" key="1">
    <citation type="submission" date="2025-08" db="UniProtKB">
        <authorList>
            <consortium name="RefSeq"/>
        </authorList>
    </citation>
    <scope>IDENTIFICATION</scope>
    <source>
        <tissue evidence="5">Whole sample</tissue>
    </source>
</reference>
<evidence type="ECO:0000256" key="3">
    <source>
        <dbReference type="PROSITE-ProRule" id="PRU00023"/>
    </source>
</evidence>
<dbReference type="PANTHER" id="PTHR46680:SF3">
    <property type="entry name" value="NF-KAPPA-B INHIBITOR CACTUS"/>
    <property type="match status" value="1"/>
</dbReference>
<dbReference type="InterPro" id="IPR051070">
    <property type="entry name" value="NF-kappa-B_inhibitor"/>
</dbReference>
<dbReference type="InterPro" id="IPR002110">
    <property type="entry name" value="Ankyrin_rpt"/>
</dbReference>
<dbReference type="Proteomes" id="UP000694844">
    <property type="component" value="Chromosome 4"/>
</dbReference>
<dbReference type="PROSITE" id="PS50297">
    <property type="entry name" value="ANK_REP_REGION"/>
    <property type="match status" value="4"/>
</dbReference>
<evidence type="ECO:0000313" key="5">
    <source>
        <dbReference type="RefSeq" id="XP_022334190.1"/>
    </source>
</evidence>
<evidence type="ECO:0000256" key="1">
    <source>
        <dbReference type="ARBA" id="ARBA00022737"/>
    </source>
</evidence>
<dbReference type="OrthoDB" id="20727at2759"/>
<dbReference type="GO" id="GO:0005829">
    <property type="term" value="C:cytosol"/>
    <property type="evidence" value="ECO:0007669"/>
    <property type="project" value="TreeGrafter"/>
</dbReference>
<evidence type="ECO:0000313" key="4">
    <source>
        <dbReference type="Proteomes" id="UP000694844"/>
    </source>
</evidence>
<dbReference type="GeneID" id="111131108"/>
<dbReference type="AlphaFoldDB" id="A0A8B8E1T0"/>
<accession>A0A8B8E1T0</accession>
<feature type="repeat" description="ANK" evidence="3">
    <location>
        <begin position="276"/>
        <end position="298"/>
    </location>
</feature>
<dbReference type="GO" id="GO:0071356">
    <property type="term" value="P:cellular response to tumor necrosis factor"/>
    <property type="evidence" value="ECO:0007669"/>
    <property type="project" value="TreeGrafter"/>
</dbReference>
<dbReference type="PANTHER" id="PTHR46680">
    <property type="entry name" value="NF-KAPPA-B INHIBITOR ALPHA"/>
    <property type="match status" value="1"/>
</dbReference>
<dbReference type="PROSITE" id="PS50088">
    <property type="entry name" value="ANK_REPEAT"/>
    <property type="match status" value="4"/>
</dbReference>
<dbReference type="RefSeq" id="XP_022334190.1">
    <property type="nucleotide sequence ID" value="XM_022478482.1"/>
</dbReference>
<dbReference type="Pfam" id="PF00023">
    <property type="entry name" value="Ank"/>
    <property type="match status" value="1"/>
</dbReference>
<organism evidence="4 5">
    <name type="scientific">Crassostrea virginica</name>
    <name type="common">Eastern oyster</name>
    <dbReference type="NCBI Taxonomy" id="6565"/>
    <lineage>
        <taxon>Eukaryota</taxon>
        <taxon>Metazoa</taxon>
        <taxon>Spiralia</taxon>
        <taxon>Lophotrochozoa</taxon>
        <taxon>Mollusca</taxon>
        <taxon>Bivalvia</taxon>
        <taxon>Autobranchia</taxon>
        <taxon>Pteriomorphia</taxon>
        <taxon>Ostreida</taxon>
        <taxon>Ostreoidea</taxon>
        <taxon>Ostreidae</taxon>
        <taxon>Crassostrea</taxon>
    </lineage>
</organism>
<protein>
    <submittedName>
        <fullName evidence="5">NF-kappa-B inhibitor alpha-like</fullName>
    </submittedName>
</protein>
<keyword evidence="2 3" id="KW-0040">ANK repeat</keyword>
<dbReference type="PRINTS" id="PR01415">
    <property type="entry name" value="ANKYRIN"/>
</dbReference>
<name>A0A8B8E1T0_CRAVI</name>
<dbReference type="GO" id="GO:0051059">
    <property type="term" value="F:NF-kappaB binding"/>
    <property type="evidence" value="ECO:0007669"/>
    <property type="project" value="TreeGrafter"/>
</dbReference>
<gene>
    <name evidence="5" type="primary">LOC111131108</name>
</gene>